<name>A0AAV4GPJ8_9GAST</name>
<dbReference type="Gene3D" id="2.40.50.100">
    <property type="match status" value="1"/>
</dbReference>
<dbReference type="Proteomes" id="UP000762676">
    <property type="component" value="Unassembled WGS sequence"/>
</dbReference>
<dbReference type="Pfam" id="PF00364">
    <property type="entry name" value="Biotin_lipoyl"/>
    <property type="match status" value="1"/>
</dbReference>
<comment type="caution">
    <text evidence="14">The sequence shown here is derived from an EMBL/GenBank/DDBJ whole genome shotgun (WGS) entry which is preliminary data.</text>
</comment>
<dbReference type="InterPro" id="IPR000089">
    <property type="entry name" value="Biotin_lipoyl"/>
</dbReference>
<dbReference type="AlphaFoldDB" id="A0AAV4GPJ8"/>
<protein>
    <recommendedName>
        <fullName evidence="10">Dihydrolipoamide acetyltransferase component of pyruvate dehydrogenase complex</fullName>
        <ecNumber evidence="10">2.3.1.-</ecNumber>
    </recommendedName>
</protein>
<keyword evidence="14" id="KW-0670">Pyruvate</keyword>
<dbReference type="GO" id="GO:0031405">
    <property type="term" value="F:lipoic acid binding"/>
    <property type="evidence" value="ECO:0007669"/>
    <property type="project" value="TreeGrafter"/>
</dbReference>
<sequence length="433" mass="46498">LNKVIPYKLSDIGEGIREVVILEWYVKPGDKVAQFDSICEVKSDKASVTITSRYDGTVTKLHYETDDVAFVGQPLLDIDTEENDETSKDEDVIEPEPSGDLTNKTSGIGGVKTLATPAVRRLATENNLNLADIAGTGKDGRVLKEDVLRHIEGGSAPVPTPAPVAPAPQTHSMPPSAPHAPAPQTLKAAAPRAPPPAPAGQDRTVQLKGVTKAMVKAMTEALKIPHFGYGDEINMTQLVELRSRLKVVAEERGLKLSYMPFFIKAASLALTHYPVLNSSVDATCENLTYKAAHNIGVAMDTPEGLVVPCVKNVQGLSIFEVAAELNRLQSLGLAGKLGQADLSGVTFSLSNIGNIGGTYTKPVVMPPNVAIGAMGRIQVVPRFDENGEITKAHIINVSWSADHRIIDGATMARFSNLWKQYLEDPLSFVLDLK</sequence>
<dbReference type="CDD" id="cd06849">
    <property type="entry name" value="lipoyl_domain"/>
    <property type="match status" value="1"/>
</dbReference>
<dbReference type="InterPro" id="IPR050743">
    <property type="entry name" value="2-oxoacid_DH_E2_comp"/>
</dbReference>
<evidence type="ECO:0000256" key="4">
    <source>
        <dbReference type="ARBA" id="ARBA00022679"/>
    </source>
</evidence>
<dbReference type="PANTHER" id="PTHR43178:SF5">
    <property type="entry name" value="LIPOAMIDE ACYLTRANSFERASE COMPONENT OF BRANCHED-CHAIN ALPHA-KETO ACID DEHYDROGENASE COMPLEX, MITOCHONDRIAL"/>
    <property type="match status" value="1"/>
</dbReference>
<dbReference type="EMBL" id="BMAT01005055">
    <property type="protein sequence ID" value="GFR86511.1"/>
    <property type="molecule type" value="Genomic_DNA"/>
</dbReference>
<evidence type="ECO:0000256" key="9">
    <source>
        <dbReference type="ARBA" id="ARBA00051775"/>
    </source>
</evidence>
<dbReference type="FunFam" id="3.30.559.10:FF:000027">
    <property type="entry name" value="Dihydrolipoamide acetyltransferase component of pyruvate dehydrogenase complex"/>
    <property type="match status" value="1"/>
</dbReference>
<comment type="similarity">
    <text evidence="3 10">Belongs to the 2-oxoacid dehydrogenase family.</text>
</comment>
<evidence type="ECO:0000256" key="11">
    <source>
        <dbReference type="SAM" id="MobiDB-lite"/>
    </source>
</evidence>
<dbReference type="PROSITE" id="PS00189">
    <property type="entry name" value="LIPOYL"/>
    <property type="match status" value="1"/>
</dbReference>
<evidence type="ECO:0000256" key="6">
    <source>
        <dbReference type="ARBA" id="ARBA00022946"/>
    </source>
</evidence>
<dbReference type="PROSITE" id="PS51826">
    <property type="entry name" value="PSBD"/>
    <property type="match status" value="1"/>
</dbReference>
<comment type="catalytic activity">
    <reaction evidence="9">
        <text>N(6)-[(R)-dihydrolipoyl]-L-lysyl-[protein] + 2-methylpropanoyl-CoA = N(6)-[(R)-S(8)-2-methylpropanoyldihydrolipoyl]-L-lysyl-[protein] + CoA</text>
        <dbReference type="Rhea" id="RHEA:18865"/>
        <dbReference type="Rhea" id="RHEA-COMP:10475"/>
        <dbReference type="Rhea" id="RHEA-COMP:10497"/>
        <dbReference type="ChEBI" id="CHEBI:57287"/>
        <dbReference type="ChEBI" id="CHEBI:57338"/>
        <dbReference type="ChEBI" id="CHEBI:83100"/>
        <dbReference type="ChEBI" id="CHEBI:83142"/>
        <dbReference type="EC" id="2.3.1.168"/>
    </reaction>
    <physiologicalReaction direction="left-to-right" evidence="9">
        <dbReference type="Rhea" id="RHEA:18866"/>
    </physiologicalReaction>
</comment>
<dbReference type="Pfam" id="PF02817">
    <property type="entry name" value="E3_binding"/>
    <property type="match status" value="1"/>
</dbReference>
<evidence type="ECO:0000259" key="12">
    <source>
        <dbReference type="PROSITE" id="PS50968"/>
    </source>
</evidence>
<organism evidence="14 15">
    <name type="scientific">Elysia marginata</name>
    <dbReference type="NCBI Taxonomy" id="1093978"/>
    <lineage>
        <taxon>Eukaryota</taxon>
        <taxon>Metazoa</taxon>
        <taxon>Spiralia</taxon>
        <taxon>Lophotrochozoa</taxon>
        <taxon>Mollusca</taxon>
        <taxon>Gastropoda</taxon>
        <taxon>Heterobranchia</taxon>
        <taxon>Euthyneura</taxon>
        <taxon>Panpulmonata</taxon>
        <taxon>Sacoglossa</taxon>
        <taxon>Placobranchoidea</taxon>
        <taxon>Plakobranchidae</taxon>
        <taxon>Elysia</taxon>
    </lineage>
</organism>
<dbReference type="PANTHER" id="PTHR43178">
    <property type="entry name" value="DIHYDROLIPOAMIDE ACETYLTRANSFERASE COMPONENT OF PYRUVATE DEHYDROGENASE COMPLEX"/>
    <property type="match status" value="1"/>
</dbReference>
<keyword evidence="4 10" id="KW-0808">Transferase</keyword>
<dbReference type="SUPFAM" id="SSF51230">
    <property type="entry name" value="Single hybrid motif"/>
    <property type="match status" value="1"/>
</dbReference>
<dbReference type="GO" id="GO:0043754">
    <property type="term" value="F:dihydrolipoamide branched chain acyltransferase activity"/>
    <property type="evidence" value="ECO:0007669"/>
    <property type="project" value="UniProtKB-EC"/>
</dbReference>
<reference evidence="14 15" key="1">
    <citation type="journal article" date="2021" name="Elife">
        <title>Chloroplast acquisition without the gene transfer in kleptoplastic sea slugs, Plakobranchus ocellatus.</title>
        <authorList>
            <person name="Maeda T."/>
            <person name="Takahashi S."/>
            <person name="Yoshida T."/>
            <person name="Shimamura S."/>
            <person name="Takaki Y."/>
            <person name="Nagai Y."/>
            <person name="Toyoda A."/>
            <person name="Suzuki Y."/>
            <person name="Arimoto A."/>
            <person name="Ishii H."/>
            <person name="Satoh N."/>
            <person name="Nishiyama T."/>
            <person name="Hasebe M."/>
            <person name="Maruyama T."/>
            <person name="Minagawa J."/>
            <person name="Obokata J."/>
            <person name="Shigenobu S."/>
        </authorList>
    </citation>
    <scope>NUCLEOTIDE SEQUENCE [LARGE SCALE GENOMIC DNA]</scope>
</reference>
<evidence type="ECO:0000256" key="1">
    <source>
        <dbReference type="ARBA" id="ARBA00001938"/>
    </source>
</evidence>
<evidence type="ECO:0000256" key="7">
    <source>
        <dbReference type="ARBA" id="ARBA00023128"/>
    </source>
</evidence>
<dbReference type="Gene3D" id="4.10.320.10">
    <property type="entry name" value="E3-binding domain"/>
    <property type="match status" value="1"/>
</dbReference>
<dbReference type="Gene3D" id="3.30.559.10">
    <property type="entry name" value="Chloramphenicol acetyltransferase-like domain"/>
    <property type="match status" value="1"/>
</dbReference>
<feature type="region of interest" description="Disordered" evidence="11">
    <location>
        <begin position="152"/>
        <end position="203"/>
    </location>
</feature>
<accession>A0AAV4GPJ8</accession>
<dbReference type="GO" id="GO:0005759">
    <property type="term" value="C:mitochondrial matrix"/>
    <property type="evidence" value="ECO:0007669"/>
    <property type="project" value="UniProtKB-SubCell"/>
</dbReference>
<evidence type="ECO:0000256" key="2">
    <source>
        <dbReference type="ARBA" id="ARBA00004305"/>
    </source>
</evidence>
<feature type="non-terminal residue" evidence="14">
    <location>
        <position position="1"/>
    </location>
</feature>
<dbReference type="InterPro" id="IPR004167">
    <property type="entry name" value="PSBD"/>
</dbReference>
<comment type="subcellular location">
    <subcellularLocation>
        <location evidence="2">Mitochondrion matrix</location>
    </subcellularLocation>
</comment>
<evidence type="ECO:0000313" key="14">
    <source>
        <dbReference type="EMBL" id="GFR86511.1"/>
    </source>
</evidence>
<feature type="region of interest" description="Disordered" evidence="11">
    <location>
        <begin position="81"/>
        <end position="108"/>
    </location>
</feature>
<keyword evidence="7" id="KW-0496">Mitochondrion</keyword>
<proteinExistence type="inferred from homology"/>
<dbReference type="FunFam" id="4.10.320.10:FF:000002">
    <property type="entry name" value="Dihydrolipoamide acetyltransferase component of pyruvate dehydrogenase complex"/>
    <property type="match status" value="1"/>
</dbReference>
<evidence type="ECO:0000259" key="13">
    <source>
        <dbReference type="PROSITE" id="PS51826"/>
    </source>
</evidence>
<evidence type="ECO:0000256" key="5">
    <source>
        <dbReference type="ARBA" id="ARBA00022823"/>
    </source>
</evidence>
<comment type="cofactor">
    <cofactor evidence="1 10">
        <name>(R)-lipoate</name>
        <dbReference type="ChEBI" id="CHEBI:83088"/>
    </cofactor>
</comment>
<keyword evidence="5 10" id="KW-0450">Lipoyl</keyword>
<keyword evidence="6" id="KW-0809">Transit peptide</keyword>
<dbReference type="EC" id="2.3.1.-" evidence="10"/>
<dbReference type="GO" id="GO:0005829">
    <property type="term" value="C:cytosol"/>
    <property type="evidence" value="ECO:0007669"/>
    <property type="project" value="UniProtKB-ARBA"/>
</dbReference>
<dbReference type="PROSITE" id="PS50968">
    <property type="entry name" value="BIOTINYL_LIPOYL"/>
    <property type="match status" value="1"/>
</dbReference>
<keyword evidence="8 10" id="KW-0012">Acyltransferase</keyword>
<dbReference type="InterPro" id="IPR023213">
    <property type="entry name" value="CAT-like_dom_sf"/>
</dbReference>
<evidence type="ECO:0000313" key="15">
    <source>
        <dbReference type="Proteomes" id="UP000762676"/>
    </source>
</evidence>
<dbReference type="InterPro" id="IPR011053">
    <property type="entry name" value="Single_hybrid_motif"/>
</dbReference>
<dbReference type="FunFam" id="2.40.50.100:FF:000013">
    <property type="entry name" value="Dihydrolipoamide acetyltransferase component of pyruvate dehydrogenase complex"/>
    <property type="match status" value="1"/>
</dbReference>
<evidence type="ECO:0000256" key="3">
    <source>
        <dbReference type="ARBA" id="ARBA00007317"/>
    </source>
</evidence>
<dbReference type="SUPFAM" id="SSF52777">
    <property type="entry name" value="CoA-dependent acyltransferases"/>
    <property type="match status" value="1"/>
</dbReference>
<feature type="domain" description="Lipoyl-binding" evidence="12">
    <location>
        <begin position="4"/>
        <end position="79"/>
    </location>
</feature>
<feature type="domain" description="Peripheral subunit-binding (PSBD)" evidence="13">
    <location>
        <begin position="114"/>
        <end position="151"/>
    </location>
</feature>
<dbReference type="SUPFAM" id="SSF47005">
    <property type="entry name" value="Peripheral subunit-binding domain of 2-oxo acid dehydrogenase complex"/>
    <property type="match status" value="1"/>
</dbReference>
<evidence type="ECO:0000256" key="8">
    <source>
        <dbReference type="ARBA" id="ARBA00023315"/>
    </source>
</evidence>
<gene>
    <name evidence="14" type="ORF">ElyMa_002469800</name>
</gene>
<evidence type="ECO:0000256" key="10">
    <source>
        <dbReference type="RuleBase" id="RU003423"/>
    </source>
</evidence>
<dbReference type="Pfam" id="PF00198">
    <property type="entry name" value="2-oxoacid_dh"/>
    <property type="match status" value="1"/>
</dbReference>
<keyword evidence="15" id="KW-1185">Reference proteome</keyword>
<dbReference type="InterPro" id="IPR001078">
    <property type="entry name" value="2-oxoacid_DH_actylTfrase"/>
</dbReference>
<dbReference type="GO" id="GO:0016407">
    <property type="term" value="F:acetyltransferase activity"/>
    <property type="evidence" value="ECO:0007669"/>
    <property type="project" value="TreeGrafter"/>
</dbReference>
<dbReference type="InterPro" id="IPR003016">
    <property type="entry name" value="2-oxoA_DH_lipoyl-BS"/>
</dbReference>
<dbReference type="InterPro" id="IPR036625">
    <property type="entry name" value="E3-bd_dom_sf"/>
</dbReference>